<proteinExistence type="inferred from homology"/>
<feature type="region of interest" description="Disordered" evidence="2">
    <location>
        <begin position="354"/>
        <end position="402"/>
    </location>
</feature>
<comment type="caution">
    <text evidence="4">The sequence shown here is derived from an EMBL/GenBank/DDBJ whole genome shotgun (WGS) entry which is preliminary data.</text>
</comment>
<dbReference type="PANTHER" id="PTHR43236:SF1">
    <property type="entry name" value="BLL7220 PROTEIN"/>
    <property type="match status" value="1"/>
</dbReference>
<dbReference type="GO" id="GO:0003677">
    <property type="term" value="F:DNA binding"/>
    <property type="evidence" value="ECO:0007669"/>
    <property type="project" value="InterPro"/>
</dbReference>
<comment type="similarity">
    <text evidence="1">Belongs to the short-chain fatty acyl-CoA assimilation regulator (ScfR) family.</text>
</comment>
<dbReference type="InterPro" id="IPR010982">
    <property type="entry name" value="Lambda_DNA-bd_dom_sf"/>
</dbReference>
<organism evidence="4 5">
    <name type="scientific">Rothia santali</name>
    <dbReference type="NCBI Taxonomy" id="2949643"/>
    <lineage>
        <taxon>Bacteria</taxon>
        <taxon>Bacillati</taxon>
        <taxon>Actinomycetota</taxon>
        <taxon>Actinomycetes</taxon>
        <taxon>Micrococcales</taxon>
        <taxon>Micrococcaceae</taxon>
        <taxon>Rothia</taxon>
    </lineage>
</organism>
<dbReference type="RefSeq" id="WP_254165914.1">
    <property type="nucleotide sequence ID" value="NZ_JANAFB010000011.1"/>
</dbReference>
<dbReference type="InterPro" id="IPR052345">
    <property type="entry name" value="Rad_response_metalloprotease"/>
</dbReference>
<dbReference type="SUPFAM" id="SSF47413">
    <property type="entry name" value="lambda repressor-like DNA-binding domains"/>
    <property type="match status" value="1"/>
</dbReference>
<evidence type="ECO:0000313" key="5">
    <source>
        <dbReference type="Proteomes" id="UP001139502"/>
    </source>
</evidence>
<keyword evidence="5" id="KW-1185">Reference proteome</keyword>
<dbReference type="PANTHER" id="PTHR43236">
    <property type="entry name" value="ANTITOXIN HIGA1"/>
    <property type="match status" value="1"/>
</dbReference>
<accession>A0A9X2HDC6</accession>
<dbReference type="SMART" id="SM00530">
    <property type="entry name" value="HTH_XRE"/>
    <property type="match status" value="1"/>
</dbReference>
<dbReference type="CDD" id="cd00093">
    <property type="entry name" value="HTH_XRE"/>
    <property type="match status" value="1"/>
</dbReference>
<reference evidence="4" key="1">
    <citation type="submission" date="2022-06" db="EMBL/GenBank/DDBJ databases">
        <title>Rothia sp. isolated from sandalwood seedling.</title>
        <authorList>
            <person name="Tuikhar N."/>
            <person name="Kirdat K."/>
            <person name="Thorat V."/>
            <person name="Swetha P."/>
            <person name="Padma S."/>
            <person name="Sundararaj R."/>
            <person name="Yadav A."/>
        </authorList>
    </citation>
    <scope>NUCLEOTIDE SEQUENCE</scope>
    <source>
        <strain evidence="4">AR01</strain>
    </source>
</reference>
<gene>
    <name evidence="4" type="ORF">NBM05_06240</name>
</gene>
<feature type="compositionally biased region" description="Basic residues" evidence="2">
    <location>
        <begin position="392"/>
        <end position="402"/>
    </location>
</feature>
<dbReference type="Pfam" id="PF06114">
    <property type="entry name" value="Peptidase_M78"/>
    <property type="match status" value="1"/>
</dbReference>
<evidence type="ECO:0000259" key="3">
    <source>
        <dbReference type="PROSITE" id="PS50943"/>
    </source>
</evidence>
<dbReference type="AlphaFoldDB" id="A0A9X2HDC6"/>
<evidence type="ECO:0000256" key="1">
    <source>
        <dbReference type="ARBA" id="ARBA00007227"/>
    </source>
</evidence>
<protein>
    <submittedName>
        <fullName evidence="4">XRE family transcriptional regulator</fullName>
    </submittedName>
</protein>
<dbReference type="Gene3D" id="1.10.10.2910">
    <property type="match status" value="1"/>
</dbReference>
<name>A0A9X2HDC6_9MICC</name>
<dbReference type="Proteomes" id="UP001139502">
    <property type="component" value="Unassembled WGS sequence"/>
</dbReference>
<evidence type="ECO:0000256" key="2">
    <source>
        <dbReference type="SAM" id="MobiDB-lite"/>
    </source>
</evidence>
<dbReference type="InterPro" id="IPR010359">
    <property type="entry name" value="IrrE_HExxH"/>
</dbReference>
<dbReference type="PROSITE" id="PS50943">
    <property type="entry name" value="HTH_CROC1"/>
    <property type="match status" value="1"/>
</dbReference>
<dbReference type="InterPro" id="IPR001387">
    <property type="entry name" value="Cro/C1-type_HTH"/>
</dbReference>
<feature type="compositionally biased region" description="Low complexity" evidence="2">
    <location>
        <begin position="360"/>
        <end position="369"/>
    </location>
</feature>
<dbReference type="EMBL" id="JANAFB010000011">
    <property type="protein sequence ID" value="MCP3425622.1"/>
    <property type="molecule type" value="Genomic_DNA"/>
</dbReference>
<evidence type="ECO:0000313" key="4">
    <source>
        <dbReference type="EMBL" id="MCP3425622.1"/>
    </source>
</evidence>
<dbReference type="Gene3D" id="1.10.260.40">
    <property type="entry name" value="lambda repressor-like DNA-binding domains"/>
    <property type="match status" value="1"/>
</dbReference>
<feature type="domain" description="HTH cro/C1-type" evidence="3">
    <location>
        <begin position="19"/>
        <end position="71"/>
    </location>
</feature>
<sequence length="402" mass="43377">MERTSTSRSHDPALHPERISLARMRRGLTKIELAAAVGVSARTVTTFEAEGAPPERAAGLSAATGFPASYFSRGAAPDVPADRMLFRAGRGTTSRQRHAAIAAGASGIEVDRLISARYALPAVDVPDGTGEDPVLMARMLRQMWGLGTRPLPNLVQLCESRGVRVYGLPELAESVDAYSIWHEEVPYVFLARRKTPERSRFDVAHELGHLILHAGLGCASRQVEREADRFAGELLMPESGVFEHLPANPSVERLLAVREAFKVSATALAYRAHQVGRMSDWAYRHTSVRLDGAGYRTGEPDGMRHHERSKVFPQVFAPSRRGRLGAGEIAATLSLPEADVHALTFDSAMRLVVGEGAGPSGSPRAGAEGTRPSRAGSASGGRAHPASERTSRRAGRRHLRVV</sequence>